<feature type="domain" description="TonB-dependent receptor-like beta-barrel" evidence="12">
    <location>
        <begin position="297"/>
        <end position="783"/>
    </location>
</feature>
<dbReference type="InterPro" id="IPR037066">
    <property type="entry name" value="Plug_dom_sf"/>
</dbReference>
<evidence type="ECO:0000256" key="10">
    <source>
        <dbReference type="RuleBase" id="RU003357"/>
    </source>
</evidence>
<keyword evidence="7 10" id="KW-0472">Membrane</keyword>
<dbReference type="GO" id="GO:0015344">
    <property type="term" value="F:siderophore uptake transmembrane transporter activity"/>
    <property type="evidence" value="ECO:0007669"/>
    <property type="project" value="TreeGrafter"/>
</dbReference>
<keyword evidence="4" id="KW-0812">Transmembrane</keyword>
<dbReference type="GO" id="GO:0009279">
    <property type="term" value="C:cell outer membrane"/>
    <property type="evidence" value="ECO:0007669"/>
    <property type="project" value="UniProtKB-SubCell"/>
</dbReference>
<dbReference type="SUPFAM" id="SSF49464">
    <property type="entry name" value="Carboxypeptidase regulatory domain-like"/>
    <property type="match status" value="1"/>
</dbReference>
<evidence type="ECO:0000256" key="3">
    <source>
        <dbReference type="ARBA" id="ARBA00022452"/>
    </source>
</evidence>
<evidence type="ECO:0000313" key="15">
    <source>
        <dbReference type="Proteomes" id="UP000271925"/>
    </source>
</evidence>
<keyword evidence="6 10" id="KW-0798">TonB box</keyword>
<dbReference type="InterPro" id="IPR036942">
    <property type="entry name" value="Beta-barrel_TonB_sf"/>
</dbReference>
<comment type="caution">
    <text evidence="14">The sequence shown here is derived from an EMBL/GenBank/DDBJ whole genome shotgun (WGS) entry which is preliminary data.</text>
</comment>
<evidence type="ECO:0000256" key="2">
    <source>
        <dbReference type="ARBA" id="ARBA00022448"/>
    </source>
</evidence>
<dbReference type="SUPFAM" id="SSF56935">
    <property type="entry name" value="Porins"/>
    <property type="match status" value="1"/>
</dbReference>
<comment type="subcellular location">
    <subcellularLocation>
        <location evidence="1">Cell outer membrane</location>
        <topology evidence="1">Multi-pass membrane protein</topology>
    </subcellularLocation>
</comment>
<dbReference type="Pfam" id="PF00593">
    <property type="entry name" value="TonB_dep_Rec_b-barrel"/>
    <property type="match status" value="1"/>
</dbReference>
<comment type="similarity">
    <text evidence="10">Belongs to the TonB-dependent receptor family.</text>
</comment>
<evidence type="ECO:0000256" key="4">
    <source>
        <dbReference type="ARBA" id="ARBA00022692"/>
    </source>
</evidence>
<name>A0A3P1BSS0_9BACT</name>
<evidence type="ECO:0000256" key="9">
    <source>
        <dbReference type="ARBA" id="ARBA00023237"/>
    </source>
</evidence>
<evidence type="ECO:0000256" key="6">
    <source>
        <dbReference type="ARBA" id="ARBA00023077"/>
    </source>
</evidence>
<reference evidence="14 15" key="1">
    <citation type="submission" date="2018-11" db="EMBL/GenBank/DDBJ databases">
        <authorList>
            <person name="Zhou Z."/>
            <person name="Wang G."/>
        </authorList>
    </citation>
    <scope>NUCLEOTIDE SEQUENCE [LARGE SCALE GENOMIC DNA]</scope>
    <source>
        <strain evidence="14 15">KCTC52004</strain>
    </source>
</reference>
<dbReference type="Pfam" id="PF07715">
    <property type="entry name" value="Plug"/>
    <property type="match status" value="1"/>
</dbReference>
<dbReference type="InterPro" id="IPR008969">
    <property type="entry name" value="CarboxyPept-like_regulatory"/>
</dbReference>
<feature type="domain" description="TonB-dependent receptor plug" evidence="13">
    <location>
        <begin position="129"/>
        <end position="220"/>
    </location>
</feature>
<feature type="signal peptide" evidence="11">
    <location>
        <begin position="1"/>
        <end position="21"/>
    </location>
</feature>
<dbReference type="Gene3D" id="2.170.130.10">
    <property type="entry name" value="TonB-dependent receptor, plug domain"/>
    <property type="match status" value="1"/>
</dbReference>
<dbReference type="Proteomes" id="UP000271925">
    <property type="component" value="Unassembled WGS sequence"/>
</dbReference>
<organism evidence="14 15">
    <name type="scientific">Larkinella rosea</name>
    <dbReference type="NCBI Taxonomy" id="2025312"/>
    <lineage>
        <taxon>Bacteria</taxon>
        <taxon>Pseudomonadati</taxon>
        <taxon>Bacteroidota</taxon>
        <taxon>Cytophagia</taxon>
        <taxon>Cytophagales</taxon>
        <taxon>Spirosomataceae</taxon>
        <taxon>Larkinella</taxon>
    </lineage>
</organism>
<keyword evidence="8 14" id="KW-0675">Receptor</keyword>
<dbReference type="GO" id="GO:0044718">
    <property type="term" value="P:siderophore transmembrane transport"/>
    <property type="evidence" value="ECO:0007669"/>
    <property type="project" value="TreeGrafter"/>
</dbReference>
<protein>
    <submittedName>
        <fullName evidence="14">TonB-dependent receptor</fullName>
    </submittedName>
</protein>
<evidence type="ECO:0000313" key="14">
    <source>
        <dbReference type="EMBL" id="RRB04165.1"/>
    </source>
</evidence>
<accession>A0A3P1BSS0</accession>
<keyword evidence="9" id="KW-0998">Cell outer membrane</keyword>
<keyword evidence="3" id="KW-1134">Transmembrane beta strand</keyword>
<evidence type="ECO:0000259" key="13">
    <source>
        <dbReference type="Pfam" id="PF07715"/>
    </source>
</evidence>
<evidence type="ECO:0000256" key="7">
    <source>
        <dbReference type="ARBA" id="ARBA00023136"/>
    </source>
</evidence>
<dbReference type="Gene3D" id="2.60.40.1120">
    <property type="entry name" value="Carboxypeptidase-like, regulatory domain"/>
    <property type="match status" value="1"/>
</dbReference>
<dbReference type="OrthoDB" id="9803050at2"/>
<proteinExistence type="inferred from homology"/>
<dbReference type="EMBL" id="RQJO01000008">
    <property type="protein sequence ID" value="RRB04165.1"/>
    <property type="molecule type" value="Genomic_DNA"/>
</dbReference>
<dbReference type="Gene3D" id="2.40.170.20">
    <property type="entry name" value="TonB-dependent receptor, beta-barrel domain"/>
    <property type="match status" value="1"/>
</dbReference>
<dbReference type="RefSeq" id="WP_124874619.1">
    <property type="nucleotide sequence ID" value="NZ_RQJO01000008.1"/>
</dbReference>
<dbReference type="InterPro" id="IPR039426">
    <property type="entry name" value="TonB-dep_rcpt-like"/>
</dbReference>
<sequence>MKRLFAVLCLLFCGFSSPGQIRHTVSGFVYEEGPGKALGGVNVYTPDRSYGTVTDPSGFFTLTLPAQDSLTLVFSFVGYQPFRQTVSFRTPQHLRVFLSVGQLLRELTVRSASADRSVSEVPQMSQHQISASQLEKIPALLGEKDVLRVLQLLPGVQKGSEGNTGIYVRGGGPDQNLILLDEAVIYNSGHLLGFFSAFNGGVVRNVELTKGGFPARFGGRLSSVIEVNTKEGNSEKRTGEASLGLVSSRLMLEGPLGKKRTSNHPASFLIAGRRTYIDLVTRPFAASTPESTQSNTYFYDLNARLAIPLGRKDRFFLSGFASRDAFVNRQKSGSSPLQGNLNWRNATATFRWNHLITERAFTNLSFIYNQYHLNVANEGVGLRDTSSLRYALRYRSGIRDLSLKYAVDYFPAHHQFRFGFQATQHRFTPGAVVTTGDVDPTAPRLFIDALESGLYAEDTWRPAARWNVNAGFRLSHFLLIQTGLLPQTGKPIGQPEGTSSRAGRPIQYLRPEPRLSVAYQVKPSFSVKASYALMNQFTHLLSNNGTGLPADLWIPTTNRLRPQQARQVAVGLAKDFIQADRPGRNLAVTLEGYYKILSNSLSYVEGASFLQEASVQPADDKPWENNITSGRGWSYGGEFLIQKKTGRLSGWLGYTLSWAWSQFPGLNGGLKFHPRYDRRHDASIVGMYELKPGVTFSWTWVYGTGQALTLPISRFSGYENRPTSAVNSGNAAQQLFGTAPNVKEYGGRNSFRTEAYHRLDVGFRFQKQRKRFARTWEVGVYNVYNRRNLFYYSLEGKDQGVGKHSKSVLYKYSLFPVVPSFSYTISF</sequence>
<dbReference type="Pfam" id="PF13715">
    <property type="entry name" value="CarbopepD_reg_2"/>
    <property type="match status" value="1"/>
</dbReference>
<keyword evidence="2" id="KW-0813">Transport</keyword>
<evidence type="ECO:0000256" key="8">
    <source>
        <dbReference type="ARBA" id="ARBA00023170"/>
    </source>
</evidence>
<dbReference type="PANTHER" id="PTHR30069:SF29">
    <property type="entry name" value="HEMOGLOBIN AND HEMOGLOBIN-HAPTOGLOBIN-BINDING PROTEIN 1-RELATED"/>
    <property type="match status" value="1"/>
</dbReference>
<gene>
    <name evidence="14" type="ORF">EHT25_11630</name>
</gene>
<evidence type="ECO:0000256" key="11">
    <source>
        <dbReference type="SAM" id="SignalP"/>
    </source>
</evidence>
<evidence type="ECO:0000259" key="12">
    <source>
        <dbReference type="Pfam" id="PF00593"/>
    </source>
</evidence>
<keyword evidence="5 11" id="KW-0732">Signal</keyword>
<dbReference type="InterPro" id="IPR000531">
    <property type="entry name" value="Beta-barrel_TonB"/>
</dbReference>
<dbReference type="AlphaFoldDB" id="A0A3P1BSS0"/>
<dbReference type="InterPro" id="IPR012910">
    <property type="entry name" value="Plug_dom"/>
</dbReference>
<dbReference type="PANTHER" id="PTHR30069">
    <property type="entry name" value="TONB-DEPENDENT OUTER MEMBRANE RECEPTOR"/>
    <property type="match status" value="1"/>
</dbReference>
<feature type="chain" id="PRO_5018218063" evidence="11">
    <location>
        <begin position="22"/>
        <end position="827"/>
    </location>
</feature>
<keyword evidence="15" id="KW-1185">Reference proteome</keyword>
<evidence type="ECO:0000256" key="1">
    <source>
        <dbReference type="ARBA" id="ARBA00004571"/>
    </source>
</evidence>
<evidence type="ECO:0000256" key="5">
    <source>
        <dbReference type="ARBA" id="ARBA00022729"/>
    </source>
</evidence>